<dbReference type="PROSITE" id="PS51379">
    <property type="entry name" value="4FE4S_FER_2"/>
    <property type="match status" value="1"/>
</dbReference>
<accession>A0A3N1KYA6</accession>
<reference evidence="16 17" key="1">
    <citation type="submission" date="2018-11" db="EMBL/GenBank/DDBJ databases">
        <title>Genomic Encyclopedia of Type Strains, Phase IV (KMG-IV): sequencing the most valuable type-strain genomes for metagenomic binning, comparative biology and taxonomic classification.</title>
        <authorList>
            <person name="Goeker M."/>
        </authorList>
    </citation>
    <scope>NUCLEOTIDE SEQUENCE [LARGE SCALE GENOMIC DNA]</scope>
    <source>
        <strain evidence="16 17">DSM 5900</strain>
    </source>
</reference>
<dbReference type="FunFam" id="3.30.70.20:FF:000012">
    <property type="entry name" value="Electron transfer flavoprotein-ubiquinone oxidoreductase, mitochondrial"/>
    <property type="match status" value="1"/>
</dbReference>
<evidence type="ECO:0000256" key="8">
    <source>
        <dbReference type="ARBA" id="ARBA00022982"/>
    </source>
</evidence>
<comment type="catalytic activity">
    <reaction evidence="13 14">
        <text>a ubiquinone + reduced [electron-transfer flavoprotein] = a ubiquinol + oxidized [electron-transfer flavoprotein] + H(+)</text>
        <dbReference type="Rhea" id="RHEA:24052"/>
        <dbReference type="Rhea" id="RHEA-COMP:9565"/>
        <dbReference type="Rhea" id="RHEA-COMP:9566"/>
        <dbReference type="Rhea" id="RHEA-COMP:10685"/>
        <dbReference type="Rhea" id="RHEA-COMP:10686"/>
        <dbReference type="ChEBI" id="CHEBI:15378"/>
        <dbReference type="ChEBI" id="CHEBI:16389"/>
        <dbReference type="ChEBI" id="CHEBI:17976"/>
        <dbReference type="ChEBI" id="CHEBI:57692"/>
        <dbReference type="ChEBI" id="CHEBI:58307"/>
        <dbReference type="EC" id="1.5.5.1"/>
    </reaction>
</comment>
<comment type="caution">
    <text evidence="16">The sequence shown here is derived from an EMBL/GenBank/DDBJ whole genome shotgun (WGS) entry which is preliminary data.</text>
</comment>
<keyword evidence="8 14" id="KW-0249">Electron transport</keyword>
<dbReference type="SUPFAM" id="SSF54862">
    <property type="entry name" value="4Fe-4S ferredoxins"/>
    <property type="match status" value="1"/>
</dbReference>
<evidence type="ECO:0000256" key="9">
    <source>
        <dbReference type="ARBA" id="ARBA00023002"/>
    </source>
</evidence>
<keyword evidence="4" id="KW-0004">4Fe-4S</keyword>
<dbReference type="AlphaFoldDB" id="A0A3N1KYA6"/>
<organism evidence="16 17">
    <name type="scientific">Stella humosa</name>
    <dbReference type="NCBI Taxonomy" id="94"/>
    <lineage>
        <taxon>Bacteria</taxon>
        <taxon>Pseudomonadati</taxon>
        <taxon>Pseudomonadota</taxon>
        <taxon>Alphaproteobacteria</taxon>
        <taxon>Rhodospirillales</taxon>
        <taxon>Stellaceae</taxon>
        <taxon>Stella</taxon>
    </lineage>
</organism>
<keyword evidence="10 14" id="KW-0408">Iron</keyword>
<dbReference type="PRINTS" id="PR00420">
    <property type="entry name" value="RNGMNOXGNASE"/>
</dbReference>
<dbReference type="Pfam" id="PF21162">
    <property type="entry name" value="ETFQO_UQ-bd"/>
    <property type="match status" value="1"/>
</dbReference>
<evidence type="ECO:0000256" key="3">
    <source>
        <dbReference type="ARBA" id="ARBA00022448"/>
    </source>
</evidence>
<comment type="function">
    <text evidence="2 14">Accepts electrons from ETF and reduces ubiquinone.</text>
</comment>
<dbReference type="Gene3D" id="3.30.9.90">
    <property type="match status" value="1"/>
</dbReference>
<dbReference type="PANTHER" id="PTHR10617:SF107">
    <property type="entry name" value="ELECTRON TRANSFER FLAVOPROTEIN-UBIQUINONE OXIDOREDUCTASE, MITOCHONDRIAL"/>
    <property type="match status" value="1"/>
</dbReference>
<dbReference type="Gene3D" id="3.30.70.20">
    <property type="match status" value="1"/>
</dbReference>
<comment type="cofactor">
    <cofactor evidence="14">
        <name>[4Fe-4S] cluster</name>
        <dbReference type="ChEBI" id="CHEBI:49883"/>
    </cofactor>
    <text evidence="14">Binds 1 [4Fe-4S] cluster.</text>
</comment>
<dbReference type="PANTHER" id="PTHR10617">
    <property type="entry name" value="ELECTRON TRANSFER FLAVOPROTEIN-UBIQUINONE OXIDOREDUCTASE"/>
    <property type="match status" value="1"/>
</dbReference>
<dbReference type="OrthoDB" id="9766632at2"/>
<dbReference type="InterPro" id="IPR036188">
    <property type="entry name" value="FAD/NAD-bd_sf"/>
</dbReference>
<keyword evidence="17" id="KW-1185">Reference proteome</keyword>
<dbReference type="GO" id="GO:0051539">
    <property type="term" value="F:4 iron, 4 sulfur cluster binding"/>
    <property type="evidence" value="ECO:0007669"/>
    <property type="project" value="UniProtKB-UniRule"/>
</dbReference>
<dbReference type="Pfam" id="PF05187">
    <property type="entry name" value="Fer4_ETF_QO"/>
    <property type="match status" value="1"/>
</dbReference>
<feature type="domain" description="4Fe-4S ferredoxin-type" evidence="15">
    <location>
        <begin position="504"/>
        <end position="533"/>
    </location>
</feature>
<keyword evidence="6 14" id="KW-0479">Metal-binding</keyword>
<dbReference type="SUPFAM" id="SSF54373">
    <property type="entry name" value="FAD-linked reductases, C-terminal domain"/>
    <property type="match status" value="1"/>
</dbReference>
<evidence type="ECO:0000256" key="4">
    <source>
        <dbReference type="ARBA" id="ARBA00022485"/>
    </source>
</evidence>
<dbReference type="RefSeq" id="WP_123691831.1">
    <property type="nucleotide sequence ID" value="NZ_AP019700.1"/>
</dbReference>
<evidence type="ECO:0000256" key="10">
    <source>
        <dbReference type="ARBA" id="ARBA00023004"/>
    </source>
</evidence>
<dbReference type="GO" id="GO:0004174">
    <property type="term" value="F:electron-transferring-flavoprotein dehydrogenase activity"/>
    <property type="evidence" value="ECO:0007669"/>
    <property type="project" value="UniProtKB-UniRule"/>
</dbReference>
<keyword evidence="7 14" id="KW-0274">FAD</keyword>
<evidence type="ECO:0000256" key="13">
    <source>
        <dbReference type="ARBA" id="ARBA00052682"/>
    </source>
</evidence>
<protein>
    <recommendedName>
        <fullName evidence="14">Electron transfer flavoprotein-ubiquinone oxidoreductase</fullName>
        <shortName evidence="14">ETF-QO</shortName>
        <ecNumber evidence="14">1.5.5.1</ecNumber>
    </recommendedName>
</protein>
<dbReference type="EMBL" id="RJKX01000015">
    <property type="protein sequence ID" value="ROP84137.1"/>
    <property type="molecule type" value="Genomic_DNA"/>
</dbReference>
<dbReference type="Gene3D" id="3.50.50.60">
    <property type="entry name" value="FAD/NAD(P)-binding domain"/>
    <property type="match status" value="1"/>
</dbReference>
<dbReference type="EC" id="1.5.5.1" evidence="14"/>
<dbReference type="SUPFAM" id="SSF51905">
    <property type="entry name" value="FAD/NAD(P)-binding domain"/>
    <property type="match status" value="1"/>
</dbReference>
<dbReference type="GO" id="GO:0046872">
    <property type="term" value="F:metal ion binding"/>
    <property type="evidence" value="ECO:0007669"/>
    <property type="project" value="UniProtKB-KW"/>
</dbReference>
<evidence type="ECO:0000259" key="15">
    <source>
        <dbReference type="PROSITE" id="PS51379"/>
    </source>
</evidence>
<dbReference type="InterPro" id="IPR017896">
    <property type="entry name" value="4Fe4S_Fe-S-bd"/>
</dbReference>
<gene>
    <name evidence="16" type="ORF">EDC65_3485</name>
</gene>
<sequence length="544" mass="59561">MQREAMEYDVVVVGGGPAGLTAAIRLKQLSAERGHELSVCVIEKGSEIGAHILSGAVLEPRALNELFPDWQERGAPLNTPAGDDRFLFLTKNAARRLPTPPQMNNHGNYIVSLGNVCRWLATQAEALGVEIYPGFAAAEVLYDEDGAVVGVATGDMGIGRDGKPTDAHEPGVELRGRQTIFAEGARGSLTKTLFARFALREGVDPQTFGIGIKELWEVDPAVHRQGTVIHTIGWPLDYKTYGGSFLYHLENNQVAVGFVIGLDYWNPHLSPFDEMQRFKTHPEMRPVFEGGRRIAYGARAINEGGLQSIPKLTFPGGLLVGCTAGFLNVPKIKGTHTAMKSAMLAAEAVYDALSVENGPREVTAYPEAVRRSWIWEELHGVRNIRPSFRHGLYGGLVYSALDTYLFRGKAPWTLHHHADNESLKKASEAPKIAYPKPDGKVSFDKLSSVFISNTNHEEDQPVHLQLLDPAVAISHNLALYDAPETRYCPAGVYEIVRDGQDGAPRMQINAQNCVHCKTCDIKDPTQNINWVVPQGGGGPNYPNM</sequence>
<dbReference type="Proteomes" id="UP000278222">
    <property type="component" value="Unassembled WGS sequence"/>
</dbReference>
<evidence type="ECO:0000256" key="7">
    <source>
        <dbReference type="ARBA" id="ARBA00022827"/>
    </source>
</evidence>
<keyword evidence="3 14" id="KW-0813">Transport</keyword>
<evidence type="ECO:0000256" key="6">
    <source>
        <dbReference type="ARBA" id="ARBA00022723"/>
    </source>
</evidence>
<dbReference type="InterPro" id="IPR040156">
    <property type="entry name" value="ETF-QO"/>
</dbReference>
<dbReference type="InterPro" id="IPR007859">
    <property type="entry name" value="ETF-QO/FixX_C"/>
</dbReference>
<evidence type="ECO:0000256" key="11">
    <source>
        <dbReference type="ARBA" id="ARBA00023014"/>
    </source>
</evidence>
<evidence type="ECO:0000256" key="2">
    <source>
        <dbReference type="ARBA" id="ARBA00002819"/>
    </source>
</evidence>
<name>A0A3N1KYA6_9PROT</name>
<keyword evidence="5 14" id="KW-0285">Flavoprotein</keyword>
<dbReference type="InterPro" id="IPR049398">
    <property type="entry name" value="ETF-QO/FixC_UQ-bd"/>
</dbReference>
<evidence type="ECO:0000256" key="1">
    <source>
        <dbReference type="ARBA" id="ARBA00001974"/>
    </source>
</evidence>
<proteinExistence type="predicted"/>
<keyword evidence="11 14" id="KW-0411">Iron-sulfur</keyword>
<keyword evidence="9 14" id="KW-0560">Oxidoreductase</keyword>
<comment type="cofactor">
    <cofactor evidence="1 14">
        <name>FAD</name>
        <dbReference type="ChEBI" id="CHEBI:57692"/>
    </cofactor>
</comment>
<evidence type="ECO:0000256" key="12">
    <source>
        <dbReference type="ARBA" id="ARBA00023075"/>
    </source>
</evidence>
<evidence type="ECO:0000256" key="14">
    <source>
        <dbReference type="RuleBase" id="RU366068"/>
    </source>
</evidence>
<evidence type="ECO:0000313" key="17">
    <source>
        <dbReference type="Proteomes" id="UP000278222"/>
    </source>
</evidence>
<dbReference type="Pfam" id="PF13450">
    <property type="entry name" value="NAD_binding_8"/>
    <property type="match status" value="1"/>
</dbReference>
<evidence type="ECO:0000313" key="16">
    <source>
        <dbReference type="EMBL" id="ROP84137.1"/>
    </source>
</evidence>
<keyword evidence="12 14" id="KW-0830">Ubiquinone</keyword>
<evidence type="ECO:0000256" key="5">
    <source>
        <dbReference type="ARBA" id="ARBA00022630"/>
    </source>
</evidence>